<dbReference type="EMBL" id="JAKVPQ010000011">
    <property type="protein sequence ID" value="MCH4286132.1"/>
    <property type="molecule type" value="Genomic_DNA"/>
</dbReference>
<reference evidence="2 3" key="1">
    <citation type="submission" date="2022-02" db="EMBL/GenBank/DDBJ databases">
        <title>Genome of Erysipelotrichaceae sp. nov. NSJ-176 isolated from human feces.</title>
        <authorList>
            <person name="Abdugheni R."/>
        </authorList>
    </citation>
    <scope>NUCLEOTIDE SEQUENCE [LARGE SCALE GENOMIC DNA]</scope>
    <source>
        <strain evidence="2 3">NSJ-176</strain>
    </source>
</reference>
<name>A0ABS9R8Z0_9FIRM</name>
<evidence type="ECO:0000256" key="1">
    <source>
        <dbReference type="SAM" id="Phobius"/>
    </source>
</evidence>
<keyword evidence="3" id="KW-1185">Reference proteome</keyword>
<evidence type="ECO:0008006" key="4">
    <source>
        <dbReference type="Google" id="ProtNLM"/>
    </source>
</evidence>
<evidence type="ECO:0000313" key="3">
    <source>
        <dbReference type="Proteomes" id="UP001202402"/>
    </source>
</evidence>
<feature type="transmembrane region" description="Helical" evidence="1">
    <location>
        <begin position="78"/>
        <end position="97"/>
    </location>
</feature>
<gene>
    <name evidence="2" type="ORF">LQE99_13480</name>
</gene>
<protein>
    <recommendedName>
        <fullName evidence="4">DUF998 domain-containing protein</fullName>
    </recommendedName>
</protein>
<feature type="transmembrane region" description="Helical" evidence="1">
    <location>
        <begin position="140"/>
        <end position="158"/>
    </location>
</feature>
<keyword evidence="1" id="KW-0472">Membrane</keyword>
<organism evidence="2 3">
    <name type="scientific">Amedibacillus hominis</name>
    <dbReference type="NCBI Taxonomy" id="2897776"/>
    <lineage>
        <taxon>Bacteria</taxon>
        <taxon>Bacillati</taxon>
        <taxon>Bacillota</taxon>
        <taxon>Erysipelotrichia</taxon>
        <taxon>Erysipelotrichales</taxon>
        <taxon>Erysipelotrichaceae</taxon>
        <taxon>Amedibacillus</taxon>
    </lineage>
</organism>
<feature type="transmembrane region" description="Helical" evidence="1">
    <location>
        <begin position="164"/>
        <end position="182"/>
    </location>
</feature>
<keyword evidence="1" id="KW-0812">Transmembrane</keyword>
<comment type="caution">
    <text evidence="2">The sequence shown here is derived from an EMBL/GenBank/DDBJ whole genome shotgun (WGS) entry which is preliminary data.</text>
</comment>
<evidence type="ECO:0000313" key="2">
    <source>
        <dbReference type="EMBL" id="MCH4286132.1"/>
    </source>
</evidence>
<feature type="transmembrane region" description="Helical" evidence="1">
    <location>
        <begin position="109"/>
        <end position="128"/>
    </location>
</feature>
<sequence>MNKAFFKHFQILFLIFIIFINLGTFFFTAPLSQNLSDLGNALGHKFYLIVWGISAALYFFIYTFVFMKKNRYSYRLGYLLLMLACIFMAISVCIPYDPMHAPFFSKWHTQLAMAGTAAYVILFYHILTTIMKKDIPLFQYCVRPYTLLVVCDLLLYLLNSGVSTLLETSFTIMMSILLYIFLKK</sequence>
<feature type="transmembrane region" description="Helical" evidence="1">
    <location>
        <begin position="12"/>
        <end position="31"/>
    </location>
</feature>
<keyword evidence="1" id="KW-1133">Transmembrane helix</keyword>
<feature type="transmembrane region" description="Helical" evidence="1">
    <location>
        <begin position="46"/>
        <end position="66"/>
    </location>
</feature>
<accession>A0ABS9R8Z0</accession>
<dbReference type="RefSeq" id="WP_117453142.1">
    <property type="nucleotide sequence ID" value="NZ_JAKVPQ010000011.1"/>
</dbReference>
<dbReference type="Proteomes" id="UP001202402">
    <property type="component" value="Unassembled WGS sequence"/>
</dbReference>
<proteinExistence type="predicted"/>